<dbReference type="EMBL" id="PIPP01000001">
    <property type="protein sequence ID" value="RUO38083.1"/>
    <property type="molecule type" value="Genomic_DNA"/>
</dbReference>
<protein>
    <recommendedName>
        <fullName evidence="7">Cytochrome b561 bacterial/Ni-hydrogenase domain-containing protein</fullName>
    </recommendedName>
</protein>
<feature type="transmembrane region" description="Helical" evidence="6">
    <location>
        <begin position="153"/>
        <end position="174"/>
    </location>
</feature>
<feature type="transmembrane region" description="Helical" evidence="6">
    <location>
        <begin position="103"/>
        <end position="123"/>
    </location>
</feature>
<dbReference type="GO" id="GO:0005886">
    <property type="term" value="C:plasma membrane"/>
    <property type="evidence" value="ECO:0007669"/>
    <property type="project" value="UniProtKB-SubCell"/>
</dbReference>
<evidence type="ECO:0000259" key="7">
    <source>
        <dbReference type="Pfam" id="PF01292"/>
    </source>
</evidence>
<dbReference type="GO" id="GO:0009055">
    <property type="term" value="F:electron transfer activity"/>
    <property type="evidence" value="ECO:0007669"/>
    <property type="project" value="InterPro"/>
</dbReference>
<dbReference type="SUPFAM" id="SSF81342">
    <property type="entry name" value="Transmembrane di-heme cytochromes"/>
    <property type="match status" value="1"/>
</dbReference>
<accession>A0A432WWE4</accession>
<dbReference type="Pfam" id="PF01292">
    <property type="entry name" value="Ni_hydr_CYTB"/>
    <property type="match status" value="1"/>
</dbReference>
<dbReference type="Proteomes" id="UP000286934">
    <property type="component" value="Unassembled WGS sequence"/>
</dbReference>
<dbReference type="AlphaFoldDB" id="A0A432WWE4"/>
<dbReference type="InterPro" id="IPR016174">
    <property type="entry name" value="Di-haem_cyt_TM"/>
</dbReference>
<evidence type="ECO:0000256" key="1">
    <source>
        <dbReference type="ARBA" id="ARBA00004651"/>
    </source>
</evidence>
<keyword evidence="5 6" id="KW-0472">Membrane</keyword>
<dbReference type="PANTHER" id="PTHR30485:SF2">
    <property type="entry name" value="BLL0597 PROTEIN"/>
    <property type="match status" value="1"/>
</dbReference>
<comment type="caution">
    <text evidence="8">The sequence shown here is derived from an EMBL/GenBank/DDBJ whole genome shotgun (WGS) entry which is preliminary data.</text>
</comment>
<evidence type="ECO:0000256" key="3">
    <source>
        <dbReference type="ARBA" id="ARBA00022692"/>
    </source>
</evidence>
<sequence length="221" mass="24826">MVIKLWDGFIRGFHWLLVVVLAGLWYTGGNLDYLDLNGTVIEFVDLHHKLGLVMLALIITRIIWGVFGSQPARFSQFLRGPKAVIAYLKSPFSKEHLTHNPGGGIIVVIMLALLLAQAVTGLFTDDAIFFRGPLANTVSNEMVSTLTSYHKQAFDFILIVIALHIVAIFVYLLMRKNLITPMITGKKTLSTTTEKPPQQRHGGYGFILLAVNLFWIFWWLG</sequence>
<keyword evidence="3 6" id="KW-0812">Transmembrane</keyword>
<dbReference type="InterPro" id="IPR051542">
    <property type="entry name" value="Hydrogenase_cytochrome"/>
</dbReference>
<proteinExistence type="predicted"/>
<dbReference type="Gene3D" id="1.20.950.20">
    <property type="entry name" value="Transmembrane di-heme cytochromes, Chain C"/>
    <property type="match status" value="1"/>
</dbReference>
<feature type="transmembrane region" description="Helical" evidence="6">
    <location>
        <begin position="12"/>
        <end position="28"/>
    </location>
</feature>
<evidence type="ECO:0000256" key="6">
    <source>
        <dbReference type="SAM" id="Phobius"/>
    </source>
</evidence>
<dbReference type="InterPro" id="IPR011577">
    <property type="entry name" value="Cyt_b561_bac/Ni-Hgenase"/>
</dbReference>
<keyword evidence="4 6" id="KW-1133">Transmembrane helix</keyword>
<name>A0A432WWE4_9GAMM</name>
<reference evidence="9" key="1">
    <citation type="journal article" date="2018" name="Front. Microbiol.">
        <title>Genome-Based Analysis Reveals the Taxonomy and Diversity of the Family Idiomarinaceae.</title>
        <authorList>
            <person name="Liu Y."/>
            <person name="Lai Q."/>
            <person name="Shao Z."/>
        </authorList>
    </citation>
    <scope>NUCLEOTIDE SEQUENCE [LARGE SCALE GENOMIC DNA]</scope>
    <source>
        <strain evidence="9">AIS</strain>
    </source>
</reference>
<dbReference type="RefSeq" id="WP_126805308.1">
    <property type="nucleotide sequence ID" value="NZ_PIPP01000001.1"/>
</dbReference>
<dbReference type="OrthoDB" id="196472at2"/>
<evidence type="ECO:0000256" key="5">
    <source>
        <dbReference type="ARBA" id="ARBA00023136"/>
    </source>
</evidence>
<feature type="domain" description="Cytochrome b561 bacterial/Ni-hydrogenase" evidence="7">
    <location>
        <begin position="6"/>
        <end position="185"/>
    </location>
</feature>
<feature type="transmembrane region" description="Helical" evidence="6">
    <location>
        <begin position="48"/>
        <end position="67"/>
    </location>
</feature>
<evidence type="ECO:0000256" key="4">
    <source>
        <dbReference type="ARBA" id="ARBA00022989"/>
    </source>
</evidence>
<dbReference type="PANTHER" id="PTHR30485">
    <property type="entry name" value="NI/FE-HYDROGENASE 1 B-TYPE CYTOCHROME SUBUNIT"/>
    <property type="match status" value="1"/>
</dbReference>
<comment type="subcellular location">
    <subcellularLocation>
        <location evidence="1">Cell membrane</location>
        <topology evidence="1">Multi-pass membrane protein</topology>
    </subcellularLocation>
</comment>
<keyword evidence="2" id="KW-1003">Cell membrane</keyword>
<organism evidence="8 9">
    <name type="scientific">Aliidiomarina shirensis</name>
    <dbReference type="NCBI Taxonomy" id="1048642"/>
    <lineage>
        <taxon>Bacteria</taxon>
        <taxon>Pseudomonadati</taxon>
        <taxon>Pseudomonadota</taxon>
        <taxon>Gammaproteobacteria</taxon>
        <taxon>Alteromonadales</taxon>
        <taxon>Idiomarinaceae</taxon>
        <taxon>Aliidiomarina</taxon>
    </lineage>
</organism>
<feature type="transmembrane region" description="Helical" evidence="6">
    <location>
        <begin position="203"/>
        <end position="220"/>
    </location>
</feature>
<keyword evidence="9" id="KW-1185">Reference proteome</keyword>
<evidence type="ECO:0000313" key="8">
    <source>
        <dbReference type="EMBL" id="RUO38083.1"/>
    </source>
</evidence>
<evidence type="ECO:0000256" key="2">
    <source>
        <dbReference type="ARBA" id="ARBA00022475"/>
    </source>
</evidence>
<dbReference type="GO" id="GO:0022904">
    <property type="term" value="P:respiratory electron transport chain"/>
    <property type="evidence" value="ECO:0007669"/>
    <property type="project" value="InterPro"/>
</dbReference>
<gene>
    <name evidence="8" type="ORF">CWE13_00030</name>
</gene>
<dbReference type="GO" id="GO:0020037">
    <property type="term" value="F:heme binding"/>
    <property type="evidence" value="ECO:0007669"/>
    <property type="project" value="TreeGrafter"/>
</dbReference>
<evidence type="ECO:0000313" key="9">
    <source>
        <dbReference type="Proteomes" id="UP000286934"/>
    </source>
</evidence>